<name>A0A7J6ACH5_AMEME</name>
<sequence length="99" mass="10563">MPPQLRCQLGFFPCLRSDVKSTWLRLRNKQSNEGSTTCTAQSAIAASRGSGGSGASRGPASSESSPNVPRLLQTGSRLKNAARTRHGTAHGRVWVERGL</sequence>
<feature type="compositionally biased region" description="Low complexity" evidence="1">
    <location>
        <begin position="56"/>
        <end position="66"/>
    </location>
</feature>
<protein>
    <submittedName>
        <fullName evidence="2">Uncharacterized protein</fullName>
    </submittedName>
</protein>
<comment type="caution">
    <text evidence="2">The sequence shown here is derived from an EMBL/GenBank/DDBJ whole genome shotgun (WGS) entry which is preliminary data.</text>
</comment>
<feature type="region of interest" description="Disordered" evidence="1">
    <location>
        <begin position="29"/>
        <end position="99"/>
    </location>
</feature>
<evidence type="ECO:0000313" key="3">
    <source>
        <dbReference type="Proteomes" id="UP000593565"/>
    </source>
</evidence>
<dbReference type="Proteomes" id="UP000593565">
    <property type="component" value="Unassembled WGS sequence"/>
</dbReference>
<dbReference type="AlphaFoldDB" id="A0A7J6ACH5"/>
<evidence type="ECO:0000256" key="1">
    <source>
        <dbReference type="SAM" id="MobiDB-lite"/>
    </source>
</evidence>
<accession>A0A7J6ACH5</accession>
<proteinExistence type="predicted"/>
<organism evidence="2 3">
    <name type="scientific">Ameiurus melas</name>
    <name type="common">Black bullhead</name>
    <name type="synonym">Silurus melas</name>
    <dbReference type="NCBI Taxonomy" id="219545"/>
    <lineage>
        <taxon>Eukaryota</taxon>
        <taxon>Metazoa</taxon>
        <taxon>Chordata</taxon>
        <taxon>Craniata</taxon>
        <taxon>Vertebrata</taxon>
        <taxon>Euteleostomi</taxon>
        <taxon>Actinopterygii</taxon>
        <taxon>Neopterygii</taxon>
        <taxon>Teleostei</taxon>
        <taxon>Ostariophysi</taxon>
        <taxon>Siluriformes</taxon>
        <taxon>Ictaluridae</taxon>
        <taxon>Ameiurus</taxon>
    </lineage>
</organism>
<dbReference type="EMBL" id="JAAGNN010000014">
    <property type="protein sequence ID" value="KAF4080553.1"/>
    <property type="molecule type" value="Genomic_DNA"/>
</dbReference>
<reference evidence="2 3" key="1">
    <citation type="submission" date="2020-02" db="EMBL/GenBank/DDBJ databases">
        <title>A chromosome-scale genome assembly of the black bullhead catfish (Ameiurus melas).</title>
        <authorList>
            <person name="Wen M."/>
            <person name="Zham M."/>
            <person name="Cabau C."/>
            <person name="Klopp C."/>
            <person name="Donnadieu C."/>
            <person name="Roques C."/>
            <person name="Bouchez O."/>
            <person name="Lampietro C."/>
            <person name="Jouanno E."/>
            <person name="Herpin A."/>
            <person name="Louis A."/>
            <person name="Berthelot C."/>
            <person name="Parey E."/>
            <person name="Roest-Crollius H."/>
            <person name="Braasch I."/>
            <person name="Postlethwait J."/>
            <person name="Robinson-Rechavi M."/>
            <person name="Echchiki A."/>
            <person name="Begum T."/>
            <person name="Montfort J."/>
            <person name="Schartl M."/>
            <person name="Bobe J."/>
            <person name="Guiguen Y."/>
        </authorList>
    </citation>
    <scope>NUCLEOTIDE SEQUENCE [LARGE SCALE GENOMIC DNA]</scope>
    <source>
        <strain evidence="2">M_S1</strain>
        <tissue evidence="2">Blood</tissue>
    </source>
</reference>
<gene>
    <name evidence="2" type="ORF">AMELA_G00172580</name>
</gene>
<feature type="compositionally biased region" description="Basic residues" evidence="1">
    <location>
        <begin position="80"/>
        <end position="89"/>
    </location>
</feature>
<feature type="compositionally biased region" description="Polar residues" evidence="1">
    <location>
        <begin position="29"/>
        <end position="41"/>
    </location>
</feature>
<keyword evidence="3" id="KW-1185">Reference proteome</keyword>
<evidence type="ECO:0000313" key="2">
    <source>
        <dbReference type="EMBL" id="KAF4080553.1"/>
    </source>
</evidence>